<accession>A0AA35KM71</accession>
<feature type="region of interest" description="Disordered" evidence="9">
    <location>
        <begin position="489"/>
        <end position="510"/>
    </location>
</feature>
<dbReference type="SUPFAM" id="SSF57667">
    <property type="entry name" value="beta-beta-alpha zinc fingers"/>
    <property type="match status" value="2"/>
</dbReference>
<dbReference type="InterPro" id="IPR000949">
    <property type="entry name" value="ELM2_dom"/>
</dbReference>
<evidence type="ECO:0000259" key="11">
    <source>
        <dbReference type="PROSITE" id="PS51156"/>
    </source>
</evidence>
<dbReference type="FunFam" id="1.10.10.60:FF:000086">
    <property type="entry name" value="transcriptional-regulating factor 1 isoform X1"/>
    <property type="match status" value="1"/>
</dbReference>
<dbReference type="SMART" id="SM00355">
    <property type="entry name" value="ZnF_C2H2"/>
    <property type="match status" value="5"/>
</dbReference>
<comment type="subcellular location">
    <subcellularLocation>
        <location evidence="1">Nucleus</location>
    </subcellularLocation>
</comment>
<gene>
    <name evidence="13" type="ORF">PODLI_1B017902</name>
</gene>
<dbReference type="Pfam" id="PF13912">
    <property type="entry name" value="zf-C2H2_6"/>
    <property type="match status" value="2"/>
</dbReference>
<dbReference type="PROSITE" id="PS50157">
    <property type="entry name" value="ZINC_FINGER_C2H2_2"/>
    <property type="match status" value="4"/>
</dbReference>
<dbReference type="Pfam" id="PF00096">
    <property type="entry name" value="zf-C2H2"/>
    <property type="match status" value="1"/>
</dbReference>
<feature type="compositionally biased region" description="Basic and acidic residues" evidence="9">
    <location>
        <begin position="844"/>
        <end position="855"/>
    </location>
</feature>
<keyword evidence="2" id="KW-0597">Phosphoprotein</keyword>
<feature type="domain" description="SANT" evidence="12">
    <location>
        <begin position="1142"/>
        <end position="1193"/>
    </location>
</feature>
<dbReference type="PROSITE" id="PS00028">
    <property type="entry name" value="ZINC_FINGER_C2H2_1"/>
    <property type="match status" value="4"/>
</dbReference>
<dbReference type="PROSITE" id="PS51293">
    <property type="entry name" value="SANT"/>
    <property type="match status" value="1"/>
</dbReference>
<dbReference type="PROSITE" id="PS51156">
    <property type="entry name" value="ELM2"/>
    <property type="match status" value="1"/>
</dbReference>
<feature type="compositionally biased region" description="Basic and acidic residues" evidence="9">
    <location>
        <begin position="902"/>
        <end position="920"/>
    </location>
</feature>
<feature type="compositionally biased region" description="Basic and acidic residues" evidence="9">
    <location>
        <begin position="709"/>
        <end position="718"/>
    </location>
</feature>
<dbReference type="GO" id="GO:0003677">
    <property type="term" value="F:DNA binding"/>
    <property type="evidence" value="ECO:0007669"/>
    <property type="project" value="UniProtKB-KW"/>
</dbReference>
<dbReference type="Proteomes" id="UP001178461">
    <property type="component" value="Chromosome 8"/>
</dbReference>
<dbReference type="GO" id="GO:0008270">
    <property type="term" value="F:zinc ion binding"/>
    <property type="evidence" value="ECO:0007669"/>
    <property type="project" value="UniProtKB-KW"/>
</dbReference>
<evidence type="ECO:0000256" key="5">
    <source>
        <dbReference type="ARBA" id="ARBA00023125"/>
    </source>
</evidence>
<evidence type="ECO:0000256" key="4">
    <source>
        <dbReference type="ARBA" id="ARBA00023015"/>
    </source>
</evidence>
<evidence type="ECO:0000313" key="14">
    <source>
        <dbReference type="Proteomes" id="UP001178461"/>
    </source>
</evidence>
<dbReference type="PANTHER" id="PTHR16089:SF23">
    <property type="entry name" value="ZINC FINGER PROTEIN 541"/>
    <property type="match status" value="1"/>
</dbReference>
<feature type="domain" description="ELM2" evidence="11">
    <location>
        <begin position="1035"/>
        <end position="1127"/>
    </location>
</feature>
<dbReference type="InterPro" id="IPR013087">
    <property type="entry name" value="Znf_C2H2_type"/>
</dbReference>
<feature type="region of interest" description="Disordered" evidence="9">
    <location>
        <begin position="1313"/>
        <end position="1332"/>
    </location>
</feature>
<feature type="compositionally biased region" description="Polar residues" evidence="9">
    <location>
        <begin position="1245"/>
        <end position="1258"/>
    </location>
</feature>
<keyword evidence="14" id="KW-1185">Reference proteome</keyword>
<sequence length="1332" mass="147942">MNMDQYHLSDESSLHSEMQLHEFSGNQALDCSDNFGHDLCPDMRDMIYSGLSNLDVDPSLSATNMNNDSLEDNLDTLSLYSVKDCDSTKLLEDCDPDSRPLLHELGLPAPSVPKEVEQGGRSSSGSGRRGKHQQNSPQAPFLDCSLCGKVFSSTSSLSKHYVTHSQERKHVCKICSKAFKRQDHLSGHMLTHQKTKPFICIEQGCNKSYSDHRSLRRHYEMHHGLRLLKDEEACEASPPLHDSRVQVGSSGMRTAERLAVHPESQAPNNSLLPHRDLLRCLVSSLVSQKLPPASSTSVGQPESDSRGSQQPCASVCGQISCVPTSTSVLTDATSDKVTKELYPCQKNAASSSVYTIINPGSLSVLGPAENIANLPDRQPHSEPQFPLETTALEYWSNSGVPRFPLFRGQKIPATSHQSSGNFQWVRNVPPTYTQSKGNSVYLAQMPPAAGQDASQGLVGPSHAFDSLSQNFERPDVLSFTPALLKSQGEIPGEPNLSGFEESFRPATRLPDPMKHGVLQKGEATPLFRQLLMKSQESSVNQDQLQVQGRLFQRITKSQHIVSHTQLLAPLQLAAAETEQVVAKPLQSVFPQQAGLVHPVPEPAESEGSPLRVKNALSQFQKDFSLGSEKEGQQPASPPQSFQLLAVPSASTGSISHPKHTRTLKRCLELKDFSSPSQSGTYENTPGNHTYGKPRQLENGSPVLRKKEKSKACVKEPGCKGHSRSGRPRRKEKLKFDTAPMASPSQVAMASFSLPSTSFDSGAREKPKLTIFNRIQGGNIYSFTNAVREEQFPFGCSKTGGAPGDRSEHGNGFVCTTCSQLFYTERGLNSHMCFYSEQWQSPGKEKQQAYEAEHLQPQKLSFKASGDGDTPPETKRPSEDVAVAPLVIPVSVPVTAANLQQESKVEEKESQDDKDFQEGMQKKRKRRSRPKSLFIPPPPPVLIEIQPGTGGCFQSNLRSPVFLMDHLIQGLVQCSPYTPPPMLSPIREGSGLYFNTLCSSSTNAASTKMYTSVLDGMDGALLFSLVKDTTKISIEPHINIGSRFQAEIPDLQDRSSLENCEHPASLVWKPWGDITTNKETQKRVTDLLKLACSSAMPGGGTNLELAVHCLHEAQGNILDALEMLLLQGPQKPPFHPLANYHYSGSHLWTPAEKQLFKKAFGLHKKDFYLIQKKIQTKTVSQCVEYYYSWKKILKFDTSRAQLVEKRPKREQDEVEMDEEKIACSPKKRHCHLPKQENKLKPRNYKKSAQSTFSPASSQKETLDRPRSTGSQGVFPCKECTRVFDKIKSRNAHMKRHRLQDQMEPMIKIKWPMKHLKNEPEKQERNSDVDFLQW</sequence>
<dbReference type="GO" id="GO:0003714">
    <property type="term" value="F:transcription corepressor activity"/>
    <property type="evidence" value="ECO:0007669"/>
    <property type="project" value="TreeGrafter"/>
</dbReference>
<dbReference type="FunFam" id="3.30.160.60:FF:003521">
    <property type="entry name" value="Zinc finger protein 541"/>
    <property type="match status" value="1"/>
</dbReference>
<feature type="region of interest" description="Disordered" evidence="9">
    <location>
        <begin position="898"/>
        <end position="939"/>
    </location>
</feature>
<dbReference type="InterPro" id="IPR009057">
    <property type="entry name" value="Homeodomain-like_sf"/>
</dbReference>
<keyword evidence="8" id="KW-0862">Zinc</keyword>
<dbReference type="InterPro" id="IPR001005">
    <property type="entry name" value="SANT/Myb"/>
</dbReference>
<proteinExistence type="predicted"/>
<keyword evidence="7" id="KW-0539">Nucleus</keyword>
<evidence type="ECO:0000256" key="7">
    <source>
        <dbReference type="ARBA" id="ARBA00023242"/>
    </source>
</evidence>
<feature type="domain" description="C2H2-type" evidence="10">
    <location>
        <begin position="1273"/>
        <end position="1300"/>
    </location>
</feature>
<feature type="region of interest" description="Disordered" evidence="9">
    <location>
        <begin position="290"/>
        <end position="311"/>
    </location>
</feature>
<keyword evidence="8" id="KW-0863">Zinc-finger</keyword>
<dbReference type="InterPro" id="IPR051066">
    <property type="entry name" value="Trans_reg/Corepressor"/>
</dbReference>
<dbReference type="Gene3D" id="3.30.160.60">
    <property type="entry name" value="Classic Zinc Finger"/>
    <property type="match status" value="3"/>
</dbReference>
<name>A0AA35KM71_9SAUR</name>
<feature type="compositionally biased region" description="Polar residues" evidence="9">
    <location>
        <begin position="293"/>
        <end position="311"/>
    </location>
</feature>
<protein>
    <submittedName>
        <fullName evidence="13">Finger 541</fullName>
    </submittedName>
</protein>
<dbReference type="InterPro" id="IPR036236">
    <property type="entry name" value="Znf_C2H2_sf"/>
</dbReference>
<feature type="domain" description="C2H2-type" evidence="10">
    <location>
        <begin position="198"/>
        <end position="227"/>
    </location>
</feature>
<evidence type="ECO:0000259" key="10">
    <source>
        <dbReference type="PROSITE" id="PS50157"/>
    </source>
</evidence>
<dbReference type="SMART" id="SM00717">
    <property type="entry name" value="SANT"/>
    <property type="match status" value="1"/>
</dbReference>
<feature type="region of interest" description="Disordered" evidence="9">
    <location>
        <begin position="672"/>
        <end position="730"/>
    </location>
</feature>
<evidence type="ECO:0000256" key="6">
    <source>
        <dbReference type="ARBA" id="ARBA00023163"/>
    </source>
</evidence>
<evidence type="ECO:0000256" key="3">
    <source>
        <dbReference type="ARBA" id="ARBA00022990"/>
    </source>
</evidence>
<organism evidence="13 14">
    <name type="scientific">Podarcis lilfordi</name>
    <name type="common">Lilford's wall lizard</name>
    <dbReference type="NCBI Taxonomy" id="74358"/>
    <lineage>
        <taxon>Eukaryota</taxon>
        <taxon>Metazoa</taxon>
        <taxon>Chordata</taxon>
        <taxon>Craniata</taxon>
        <taxon>Vertebrata</taxon>
        <taxon>Euteleostomi</taxon>
        <taxon>Lepidosauria</taxon>
        <taxon>Squamata</taxon>
        <taxon>Bifurcata</taxon>
        <taxon>Unidentata</taxon>
        <taxon>Episquamata</taxon>
        <taxon>Laterata</taxon>
        <taxon>Lacertibaenia</taxon>
        <taxon>Lacertidae</taxon>
        <taxon>Podarcis</taxon>
    </lineage>
</organism>
<keyword evidence="3" id="KW-0007">Acetylation</keyword>
<keyword evidence="6" id="KW-0804">Transcription</keyword>
<evidence type="ECO:0000313" key="13">
    <source>
        <dbReference type="EMBL" id="CAI5780797.1"/>
    </source>
</evidence>
<dbReference type="InterPro" id="IPR017884">
    <property type="entry name" value="SANT_dom"/>
</dbReference>
<dbReference type="Gene3D" id="1.10.10.60">
    <property type="entry name" value="Homeodomain-like"/>
    <property type="match status" value="1"/>
</dbReference>
<reference evidence="13" key="1">
    <citation type="submission" date="2022-12" db="EMBL/GenBank/DDBJ databases">
        <authorList>
            <person name="Alioto T."/>
            <person name="Alioto T."/>
            <person name="Gomez Garrido J."/>
        </authorList>
    </citation>
    <scope>NUCLEOTIDE SEQUENCE</scope>
</reference>
<dbReference type="FunFam" id="3.30.160.60:FF:000656">
    <property type="entry name" value="Zinc finger protein 541"/>
    <property type="match status" value="1"/>
</dbReference>
<dbReference type="GO" id="GO:0005667">
    <property type="term" value="C:transcription regulator complex"/>
    <property type="evidence" value="ECO:0007669"/>
    <property type="project" value="TreeGrafter"/>
</dbReference>
<feature type="domain" description="C2H2-type" evidence="10">
    <location>
        <begin position="142"/>
        <end position="169"/>
    </location>
</feature>
<evidence type="ECO:0000256" key="8">
    <source>
        <dbReference type="PROSITE-ProRule" id="PRU00042"/>
    </source>
</evidence>
<dbReference type="PANTHER" id="PTHR16089">
    <property type="entry name" value="REST COREPRESSOR COREST PROTEIN-RELATED"/>
    <property type="match status" value="1"/>
</dbReference>
<feature type="compositionally biased region" description="Basic residues" evidence="9">
    <location>
        <begin position="720"/>
        <end position="730"/>
    </location>
</feature>
<feature type="region of interest" description="Disordered" evidence="9">
    <location>
        <begin position="102"/>
        <end position="137"/>
    </location>
</feature>
<dbReference type="GO" id="GO:0006357">
    <property type="term" value="P:regulation of transcription by RNA polymerase II"/>
    <property type="evidence" value="ECO:0007669"/>
    <property type="project" value="TreeGrafter"/>
</dbReference>
<dbReference type="EMBL" id="OX395133">
    <property type="protein sequence ID" value="CAI5780797.1"/>
    <property type="molecule type" value="Genomic_DNA"/>
</dbReference>
<dbReference type="GO" id="GO:0000118">
    <property type="term" value="C:histone deacetylase complex"/>
    <property type="evidence" value="ECO:0007669"/>
    <property type="project" value="TreeGrafter"/>
</dbReference>
<dbReference type="Pfam" id="PF00249">
    <property type="entry name" value="Myb_DNA-binding"/>
    <property type="match status" value="1"/>
</dbReference>
<evidence type="ECO:0000256" key="2">
    <source>
        <dbReference type="ARBA" id="ARBA00022553"/>
    </source>
</evidence>
<dbReference type="SMART" id="SM01189">
    <property type="entry name" value="ELM2"/>
    <property type="match status" value="1"/>
</dbReference>
<evidence type="ECO:0000256" key="1">
    <source>
        <dbReference type="ARBA" id="ARBA00004123"/>
    </source>
</evidence>
<feature type="domain" description="C2H2-type" evidence="10">
    <location>
        <begin position="170"/>
        <end position="197"/>
    </location>
</feature>
<feature type="compositionally biased region" description="Polar residues" evidence="9">
    <location>
        <begin position="673"/>
        <end position="687"/>
    </location>
</feature>
<dbReference type="Pfam" id="PF01448">
    <property type="entry name" value="ELM2"/>
    <property type="match status" value="1"/>
</dbReference>
<feature type="region of interest" description="Disordered" evidence="9">
    <location>
        <begin position="1224"/>
        <end position="1269"/>
    </location>
</feature>
<feature type="region of interest" description="Disordered" evidence="9">
    <location>
        <begin position="844"/>
        <end position="881"/>
    </location>
</feature>
<dbReference type="SUPFAM" id="SSF46689">
    <property type="entry name" value="Homeodomain-like"/>
    <property type="match status" value="1"/>
</dbReference>
<keyword evidence="5" id="KW-0238">DNA-binding</keyword>
<keyword evidence="4" id="KW-0805">Transcription regulation</keyword>
<feature type="compositionally biased region" description="Basic and acidic residues" evidence="9">
    <location>
        <begin position="1314"/>
        <end position="1326"/>
    </location>
</feature>
<evidence type="ECO:0000259" key="12">
    <source>
        <dbReference type="PROSITE" id="PS51293"/>
    </source>
</evidence>
<evidence type="ECO:0000256" key="9">
    <source>
        <dbReference type="SAM" id="MobiDB-lite"/>
    </source>
</evidence>
<keyword evidence="8" id="KW-0479">Metal-binding</keyword>